<protein>
    <submittedName>
        <fullName evidence="1">Magnesium transporter</fullName>
    </submittedName>
</protein>
<sequence>MKEYTTEYIDHISELIDSGSTDAMQQEIADLHPADIATLISHLDRHEIDTVYRLLDTETAADVLVELDEDLRDKLLSSMSTEDIAKQVIDHLDTDDAVDIIQDLDEEDQHEVLSHLHDATQAGNIIDLLKYDEDTAGGIMSTEMIIVNENWSMPQCVKEMRRQAEDLEEVFYVYVVDNDNKLCGVFPLRKMITHPSVSKIKHVMDPEPMSIRADTPVEDVTLQFEKYDLVAMPVVDSIGRLVGQITVDDVMDEARESSERDYQLASGLSGDVTTNAGFFAQTRVRLPWLLIGMLGGLANSMILSRFEAGFAVNPTMALFIPLIGGTGGNVGIQSSAIIVQGLANGSLDAATTWQQIIKELGVGLINASIISLLVFVYNMLTLGISQVTTIAVSLSLFAVVVFASVFGTFVPLTLEKLKIDPALATGPFISITNDIIGMVIYMVISSTLIAQFSSMA</sequence>
<dbReference type="EMBL" id="SSTG01000010">
    <property type="protein sequence ID" value="THG54768.1"/>
    <property type="molecule type" value="Genomic_DNA"/>
</dbReference>
<name>A0AC61S7Z8_9BACT</name>
<keyword evidence="2" id="KW-1185">Reference proteome</keyword>
<evidence type="ECO:0000313" key="2">
    <source>
        <dbReference type="Proteomes" id="UP000305401"/>
    </source>
</evidence>
<proteinExistence type="predicted"/>
<accession>A0AC61S7Z8</accession>
<dbReference type="Proteomes" id="UP000305401">
    <property type="component" value="Unassembled WGS sequence"/>
</dbReference>
<reference evidence="1" key="1">
    <citation type="submission" date="2019-04" db="EMBL/GenBank/DDBJ databases">
        <title>Microbes associate with the intestines of laboratory mice.</title>
        <authorList>
            <person name="Navarre W."/>
            <person name="Wong E."/>
            <person name="Huang K.C."/>
            <person name="Tropini C."/>
            <person name="Ng K."/>
            <person name="Yu B."/>
        </authorList>
    </citation>
    <scope>NUCLEOTIDE SEQUENCE</scope>
    <source>
        <strain evidence="1">NM86_A22</strain>
    </source>
</reference>
<gene>
    <name evidence="1" type="primary">mgtE</name>
    <name evidence="1" type="ORF">E5990_01735</name>
</gene>
<organism evidence="1 2">
    <name type="scientific">Muribaculum caecicola</name>
    <dbReference type="NCBI Taxonomy" id="3038144"/>
    <lineage>
        <taxon>Bacteria</taxon>
        <taxon>Pseudomonadati</taxon>
        <taxon>Bacteroidota</taxon>
        <taxon>Bacteroidia</taxon>
        <taxon>Bacteroidales</taxon>
        <taxon>Muribaculaceae</taxon>
        <taxon>Muribaculum</taxon>
    </lineage>
</organism>
<evidence type="ECO:0000313" key="1">
    <source>
        <dbReference type="EMBL" id="THG54768.1"/>
    </source>
</evidence>
<comment type="caution">
    <text evidence="1">The sequence shown here is derived from an EMBL/GenBank/DDBJ whole genome shotgun (WGS) entry which is preliminary data.</text>
</comment>